<dbReference type="EMBL" id="QFXE01000008">
    <property type="protein sequence ID" value="RDH86852.1"/>
    <property type="molecule type" value="Genomic_DNA"/>
</dbReference>
<protein>
    <submittedName>
        <fullName evidence="1">Toluene tolerance protein</fullName>
    </submittedName>
</protein>
<comment type="caution">
    <text evidence="1">The sequence shown here is derived from an EMBL/GenBank/DDBJ whole genome shotgun (WGS) entry which is preliminary data.</text>
</comment>
<name>A0A370DRB0_9GAMM</name>
<dbReference type="AlphaFoldDB" id="A0A370DRB0"/>
<dbReference type="PIRSF" id="PIRSF004649">
    <property type="entry name" value="MlaC"/>
    <property type="match status" value="1"/>
</dbReference>
<accession>A0A370DRB0</accession>
<dbReference type="Pfam" id="PF05494">
    <property type="entry name" value="MlaC"/>
    <property type="match status" value="1"/>
</dbReference>
<dbReference type="Gene3D" id="3.10.450.50">
    <property type="match status" value="1"/>
</dbReference>
<reference evidence="1 2" key="1">
    <citation type="journal article" date="2018" name="ISME J.">
        <title>Endosymbiont genomes yield clues of tubeworm success.</title>
        <authorList>
            <person name="Li Y."/>
            <person name="Liles M.R."/>
            <person name="Halanych K.M."/>
        </authorList>
    </citation>
    <scope>NUCLEOTIDE SEQUENCE [LARGE SCALE GENOMIC DNA]</scope>
    <source>
        <strain evidence="1">A1462</strain>
    </source>
</reference>
<dbReference type="PANTHER" id="PTHR36573:SF1">
    <property type="entry name" value="INTERMEMBRANE PHOSPHOLIPID TRANSPORT SYSTEM BINDING PROTEIN MLAC"/>
    <property type="match status" value="1"/>
</dbReference>
<keyword evidence="2" id="KW-1185">Reference proteome</keyword>
<dbReference type="InterPro" id="IPR008869">
    <property type="entry name" value="MlaC/ttg2D"/>
</dbReference>
<proteinExistence type="predicted"/>
<evidence type="ECO:0000313" key="2">
    <source>
        <dbReference type="Proteomes" id="UP000254771"/>
    </source>
</evidence>
<evidence type="ECO:0000313" key="1">
    <source>
        <dbReference type="EMBL" id="RDH86852.1"/>
    </source>
</evidence>
<dbReference type="Gene3D" id="1.10.10.640">
    <property type="entry name" value="phospholipid-binding protein"/>
    <property type="match status" value="1"/>
</dbReference>
<sequence length="168" mass="19331">MDDVVGTLNDKRLTSAERRDRVSAIVDETFDFQAMSQVILAANWRKASTNQRARFIELFRELLENTYFSALDSYSGQTARLGRERVKGKRAQVQTFVITSSAEIPVSYKLRQKQDDWFVYDVVVDGVSLISNYRTSFRNLIKQKGMDGLLEQLQQKVAKLRSKQTPVQ</sequence>
<dbReference type="Proteomes" id="UP000254771">
    <property type="component" value="Unassembled WGS sequence"/>
</dbReference>
<dbReference type="PANTHER" id="PTHR36573">
    <property type="entry name" value="INTERMEMBRANE PHOSPHOLIPID TRANSPORT SYSTEM BINDING PROTEIN MLAC"/>
    <property type="match status" value="1"/>
</dbReference>
<gene>
    <name evidence="1" type="ORF">DIZ78_06900</name>
</gene>
<organism evidence="1 2">
    <name type="scientific">endosymbiont of Escarpia spicata</name>
    <dbReference type="NCBI Taxonomy" id="2200908"/>
    <lineage>
        <taxon>Bacteria</taxon>
        <taxon>Pseudomonadati</taxon>
        <taxon>Pseudomonadota</taxon>
        <taxon>Gammaproteobacteria</taxon>
        <taxon>sulfur-oxidizing symbionts</taxon>
    </lineage>
</organism>